<feature type="domain" description="TIR" evidence="8">
    <location>
        <begin position="834"/>
        <end position="999"/>
    </location>
</feature>
<evidence type="ECO:0000256" key="2">
    <source>
        <dbReference type="ARBA" id="ARBA00022614"/>
    </source>
</evidence>
<dbReference type="RefSeq" id="XP_018483323.2">
    <property type="nucleotide sequence ID" value="XM_018627821.2"/>
</dbReference>
<dbReference type="InterPro" id="IPR002182">
    <property type="entry name" value="NB-ARC"/>
</dbReference>
<dbReference type="Pfam" id="PF23282">
    <property type="entry name" value="WHD_ROQ1"/>
    <property type="match status" value="2"/>
</dbReference>
<keyword evidence="9" id="KW-1185">Reference proteome</keyword>
<dbReference type="SMART" id="SM00255">
    <property type="entry name" value="TIR"/>
    <property type="match status" value="2"/>
</dbReference>
<dbReference type="SUPFAM" id="SSF52540">
    <property type="entry name" value="P-loop containing nucleoside triphosphate hydrolases"/>
    <property type="match status" value="1"/>
</dbReference>
<dbReference type="Gene3D" id="3.80.10.10">
    <property type="entry name" value="Ribonuclease Inhibitor"/>
    <property type="match status" value="2"/>
</dbReference>
<dbReference type="InterPro" id="IPR035897">
    <property type="entry name" value="Toll_tir_struct_dom_sf"/>
</dbReference>
<dbReference type="SUPFAM" id="SSF52058">
    <property type="entry name" value="L domain-like"/>
    <property type="match status" value="1"/>
</dbReference>
<organism evidence="9 10">
    <name type="scientific">Raphanus sativus</name>
    <name type="common">Radish</name>
    <name type="synonym">Raphanus raphanistrum var. sativus</name>
    <dbReference type="NCBI Taxonomy" id="3726"/>
    <lineage>
        <taxon>Eukaryota</taxon>
        <taxon>Viridiplantae</taxon>
        <taxon>Streptophyta</taxon>
        <taxon>Embryophyta</taxon>
        <taxon>Tracheophyta</taxon>
        <taxon>Spermatophyta</taxon>
        <taxon>Magnoliopsida</taxon>
        <taxon>eudicotyledons</taxon>
        <taxon>Gunneridae</taxon>
        <taxon>Pentapetalae</taxon>
        <taxon>rosids</taxon>
        <taxon>malvids</taxon>
        <taxon>Brassicales</taxon>
        <taxon>Brassicaceae</taxon>
        <taxon>Brassiceae</taxon>
        <taxon>Raphanus</taxon>
    </lineage>
</organism>
<reference evidence="9" key="1">
    <citation type="journal article" date="2019" name="Database">
        <title>The radish genome database (RadishGD): an integrated information resource for radish genomics.</title>
        <authorList>
            <person name="Yu H.J."/>
            <person name="Baek S."/>
            <person name="Lee Y.J."/>
            <person name="Cho A."/>
            <person name="Mun J.H."/>
        </authorList>
    </citation>
    <scope>NUCLEOTIDE SEQUENCE [LARGE SCALE GENOMIC DNA]</scope>
    <source>
        <strain evidence="9">cv. WK10039</strain>
    </source>
</reference>
<dbReference type="Pfam" id="PF01582">
    <property type="entry name" value="TIR"/>
    <property type="match status" value="2"/>
</dbReference>
<dbReference type="GO" id="GO:0061809">
    <property type="term" value="F:NAD+ nucleosidase activity, cyclic ADP-ribose generating"/>
    <property type="evidence" value="ECO:0007669"/>
    <property type="project" value="UniProtKB-EC"/>
</dbReference>
<dbReference type="InterPro" id="IPR042197">
    <property type="entry name" value="Apaf_helical"/>
</dbReference>
<name>A0A6J0NHN2_RAPSA</name>
<evidence type="ECO:0000256" key="6">
    <source>
        <dbReference type="ARBA" id="ARBA00023027"/>
    </source>
</evidence>
<dbReference type="InterPro" id="IPR044974">
    <property type="entry name" value="Disease_R_plants"/>
</dbReference>
<dbReference type="FunFam" id="1.10.8.430:FF:000002">
    <property type="entry name" value="Disease resistance protein (TIR-NBS-LRR class)"/>
    <property type="match status" value="1"/>
</dbReference>
<dbReference type="PROSITE" id="PS50104">
    <property type="entry name" value="TIR"/>
    <property type="match status" value="2"/>
</dbReference>
<dbReference type="PRINTS" id="PR00364">
    <property type="entry name" value="DISEASERSIST"/>
</dbReference>
<evidence type="ECO:0000313" key="10">
    <source>
        <dbReference type="RefSeq" id="XP_018483323.2"/>
    </source>
</evidence>
<keyword evidence="3" id="KW-0677">Repeat</keyword>
<dbReference type="EC" id="3.2.2.6" evidence="1"/>
<dbReference type="SUPFAM" id="SSF46785">
    <property type="entry name" value="Winged helix' DNA-binding domain"/>
    <property type="match status" value="1"/>
</dbReference>
<dbReference type="FunFam" id="3.40.50.300:FF:001002">
    <property type="entry name" value="Disease resistance protein (TIR-NBS-LRR class)"/>
    <property type="match status" value="1"/>
</dbReference>
<dbReference type="GeneID" id="108854297"/>
<keyword evidence="2" id="KW-0433">Leucine-rich repeat</keyword>
<reference evidence="10" key="2">
    <citation type="submission" date="2025-08" db="UniProtKB">
        <authorList>
            <consortium name="RefSeq"/>
        </authorList>
    </citation>
    <scope>IDENTIFICATION</scope>
    <source>
        <tissue evidence="10">Leaf</tissue>
    </source>
</reference>
<evidence type="ECO:0000259" key="8">
    <source>
        <dbReference type="PROSITE" id="PS50104"/>
    </source>
</evidence>
<sequence length="1191" mass="137203">MASSSSSPEINSPHDVFLSFRGEDVRIRFRSHFLKELNRKLITPFKDDEIPKGSSISTELVSAIRASRISVVAFSDNYASSSWCLDELVEIIKCREELGQIVIPIFYDVDPSHVKKKTQGFGLVFEKTCRGRTEEEKLRWQRALTQAATIAGEDSRNWSDEAKMIEKIVNDVSNKLCCSTASSDFDDDFVGIEAHMKNMNSLLELESEKVIMVGIWGPSGVGKTTVGRALFSQLSCQFQGSIFIDKTKEMYTRANSDDYNTTLDVQAQFLSEILDQKDIKVHSLVTMRYRLGHKKVLVVFDDMEDQVLLDAVLGKTRWVGPRSRIVVISKDRELLRHCGIESDRIYEVDYPSEELASQMFCRCAFGQDSPPDDFMKLTIDAVELTGNLPLGLNVLGSSLAGLKKEEWEDRMPKLRDRMAGQIDKTLKDSYDRLKEEDKAIFRHIACLFNHKTCDYVKRMLEDSKLDVDVGLVTLAERCLIQISEDRIIRMHDFLQNMGRGFVRQSCIQEPGEREFLLDSKEIYDVLVNGTGTKSVLGIFLNLREIKDALSISGEAFSGMKNLRFLRIYGISEEDKETILQLRVGKNRQLKFLKWWGSSTRCMHSPEGKNRMWRQLRLLEWWGCSMRRMPCNFRAENLVELRMPDSQLQKLWEGVEVLKSLKTMDLRRSKRLKVFPDLSKATNLEELYLEDCCRLVMIPSSIRNLKKLRKLDMKRCRKLRVLPTNIDLESLHSLNFSGCSRLRSFPQISKNISYLFLDETKIEEVPERIEDISGLSYMSMKGCRNLKYISPNISKLEVIFFSDSYCLDERQLCAHGMKADDIRIPLSTGSSSCNWSKDVFLSFYGKDVRKTLISHLYKEFSIRKVTTFHADMLVAVDDLAFELVVVHEIRKSRIAVVVLSNNYASSSWCLDELVEIIKCGEEIGQKVVPVYYGVEPAHIRTQILDLGEAFKKGYTVDNYKQQKWMEALTVLSQLQGYYFRDRDSEAEIIQKMADDISFALNITLKESSNVLRAQMSQWIPYSYTPNQETEKALIVQYELKWNEKALFCHIACFLNNETYENVMRYLEDSELDVGDGLTILFDKSLIQISEERVISMHHELQRLGRDVVLEPFIRQPAKRQFLMDTSEGCDVLIDQTGNERMFGISFKVSETSRRDEFRGMKKLQFLSMFKESLYGKEVRFHLVKGLLSVGTP</sequence>
<dbReference type="AlphaFoldDB" id="A0A6J0NHN2"/>
<accession>A0A6J0NHN2</accession>
<dbReference type="FunFam" id="3.40.50.10140:FF:000007">
    <property type="entry name" value="Disease resistance protein (TIR-NBS-LRR class)"/>
    <property type="match status" value="2"/>
</dbReference>
<dbReference type="PANTHER" id="PTHR11017">
    <property type="entry name" value="LEUCINE-RICH REPEAT-CONTAINING PROTEIN"/>
    <property type="match status" value="1"/>
</dbReference>
<dbReference type="InterPro" id="IPR036390">
    <property type="entry name" value="WH_DNA-bd_sf"/>
</dbReference>
<dbReference type="OrthoDB" id="1048841at2759"/>
<dbReference type="InterPro" id="IPR011713">
    <property type="entry name" value="Leu-rich_rpt_3"/>
</dbReference>
<dbReference type="Proteomes" id="UP000504610">
    <property type="component" value="Chromosome 4"/>
</dbReference>
<feature type="domain" description="TIR" evidence="8">
    <location>
        <begin position="12"/>
        <end position="176"/>
    </location>
</feature>
<dbReference type="InterPro" id="IPR032675">
    <property type="entry name" value="LRR_dom_sf"/>
</dbReference>
<evidence type="ECO:0000256" key="7">
    <source>
        <dbReference type="ARBA" id="ARBA00047304"/>
    </source>
</evidence>
<keyword evidence="6" id="KW-0520">NAD</keyword>
<dbReference type="InterPro" id="IPR027417">
    <property type="entry name" value="P-loop_NTPase"/>
</dbReference>
<protein>
    <recommendedName>
        <fullName evidence="1">ADP-ribosyl cyclase/cyclic ADP-ribose hydrolase</fullName>
        <ecNumber evidence="1">3.2.2.6</ecNumber>
    </recommendedName>
</protein>
<dbReference type="KEGG" id="rsz:108854297"/>
<dbReference type="GO" id="GO:0043531">
    <property type="term" value="F:ADP binding"/>
    <property type="evidence" value="ECO:0007669"/>
    <property type="project" value="InterPro"/>
</dbReference>
<keyword evidence="5" id="KW-0611">Plant defense</keyword>
<dbReference type="InterPro" id="IPR000157">
    <property type="entry name" value="TIR_dom"/>
</dbReference>
<dbReference type="Gene3D" id="3.40.50.10140">
    <property type="entry name" value="Toll/interleukin-1 receptor homology (TIR) domain"/>
    <property type="match status" value="2"/>
</dbReference>
<evidence type="ECO:0000256" key="3">
    <source>
        <dbReference type="ARBA" id="ARBA00022737"/>
    </source>
</evidence>
<dbReference type="Gene3D" id="3.40.50.300">
    <property type="entry name" value="P-loop containing nucleotide triphosphate hydrolases"/>
    <property type="match status" value="1"/>
</dbReference>
<proteinExistence type="predicted"/>
<dbReference type="PANTHER" id="PTHR11017:SF402">
    <property type="entry name" value="TIR DOMAIN-CONTAINING PROTEIN"/>
    <property type="match status" value="1"/>
</dbReference>
<evidence type="ECO:0000256" key="1">
    <source>
        <dbReference type="ARBA" id="ARBA00011982"/>
    </source>
</evidence>
<dbReference type="GO" id="GO:0006952">
    <property type="term" value="P:defense response"/>
    <property type="evidence" value="ECO:0007669"/>
    <property type="project" value="UniProtKB-KW"/>
</dbReference>
<gene>
    <name evidence="10" type="primary">LOC108854297</name>
</gene>
<comment type="catalytic activity">
    <reaction evidence="7">
        <text>NAD(+) + H2O = ADP-D-ribose + nicotinamide + H(+)</text>
        <dbReference type="Rhea" id="RHEA:16301"/>
        <dbReference type="ChEBI" id="CHEBI:15377"/>
        <dbReference type="ChEBI" id="CHEBI:15378"/>
        <dbReference type="ChEBI" id="CHEBI:17154"/>
        <dbReference type="ChEBI" id="CHEBI:57540"/>
        <dbReference type="ChEBI" id="CHEBI:57967"/>
        <dbReference type="EC" id="3.2.2.6"/>
    </reaction>
    <physiologicalReaction direction="left-to-right" evidence="7">
        <dbReference type="Rhea" id="RHEA:16302"/>
    </physiologicalReaction>
</comment>
<dbReference type="Pfam" id="PF07725">
    <property type="entry name" value="LRR_3"/>
    <property type="match status" value="1"/>
</dbReference>
<evidence type="ECO:0000256" key="4">
    <source>
        <dbReference type="ARBA" id="ARBA00022801"/>
    </source>
</evidence>
<dbReference type="SUPFAM" id="SSF52200">
    <property type="entry name" value="Toll/Interleukin receptor TIR domain"/>
    <property type="match status" value="2"/>
</dbReference>
<dbReference type="InterPro" id="IPR058192">
    <property type="entry name" value="WHD_ROQ1-like"/>
</dbReference>
<dbReference type="Pfam" id="PF00931">
    <property type="entry name" value="NB-ARC"/>
    <property type="match status" value="1"/>
</dbReference>
<dbReference type="GO" id="GO:0007165">
    <property type="term" value="P:signal transduction"/>
    <property type="evidence" value="ECO:0007669"/>
    <property type="project" value="InterPro"/>
</dbReference>
<evidence type="ECO:0000256" key="5">
    <source>
        <dbReference type="ARBA" id="ARBA00022821"/>
    </source>
</evidence>
<keyword evidence="4" id="KW-0378">Hydrolase</keyword>
<dbReference type="Gene3D" id="1.10.8.430">
    <property type="entry name" value="Helical domain of apoptotic protease-activating factors"/>
    <property type="match status" value="1"/>
</dbReference>
<evidence type="ECO:0000313" key="9">
    <source>
        <dbReference type="Proteomes" id="UP000504610"/>
    </source>
</evidence>